<dbReference type="InterPro" id="IPR052091">
    <property type="entry name" value="Beta-ala_Activ/Resist"/>
</dbReference>
<organism evidence="3 4">
    <name type="scientific">Fopius arisanus</name>
    <dbReference type="NCBI Taxonomy" id="64838"/>
    <lineage>
        <taxon>Eukaryota</taxon>
        <taxon>Metazoa</taxon>
        <taxon>Ecdysozoa</taxon>
        <taxon>Arthropoda</taxon>
        <taxon>Hexapoda</taxon>
        <taxon>Insecta</taxon>
        <taxon>Pterygota</taxon>
        <taxon>Neoptera</taxon>
        <taxon>Endopterygota</taxon>
        <taxon>Hymenoptera</taxon>
        <taxon>Apocrita</taxon>
        <taxon>Ichneumonoidea</taxon>
        <taxon>Braconidae</taxon>
        <taxon>Opiinae</taxon>
        <taxon>Fopius</taxon>
    </lineage>
</organism>
<dbReference type="GO" id="GO:0043041">
    <property type="term" value="P:amino acid activation for nonribosomal peptide biosynthetic process"/>
    <property type="evidence" value="ECO:0007669"/>
    <property type="project" value="TreeGrafter"/>
</dbReference>
<feature type="domain" description="Pyrrolo-quinoline quinone repeat" evidence="2">
    <location>
        <begin position="674"/>
        <end position="1003"/>
    </location>
</feature>
<name>A0A9R1U490_9HYME</name>
<dbReference type="SUPFAM" id="SSF56801">
    <property type="entry name" value="Acetyl-CoA synthetase-like"/>
    <property type="match status" value="1"/>
</dbReference>
<dbReference type="InterPro" id="IPR000873">
    <property type="entry name" value="AMP-dep_synth/lig_dom"/>
</dbReference>
<feature type="domain" description="AMP-dependent synthetase/ligase" evidence="1">
    <location>
        <begin position="156"/>
        <end position="367"/>
    </location>
</feature>
<dbReference type="RefSeq" id="XP_011306522.1">
    <property type="nucleotide sequence ID" value="XM_011308220.1"/>
</dbReference>
<dbReference type="AlphaFoldDB" id="A0A9R1U490"/>
<dbReference type="InterPro" id="IPR002372">
    <property type="entry name" value="PQQ_rpt_dom"/>
</dbReference>
<gene>
    <name evidence="4" type="primary">Aasdh</name>
</gene>
<dbReference type="OrthoDB" id="408177at2759"/>
<dbReference type="SMART" id="SM00564">
    <property type="entry name" value="PQQ"/>
    <property type="match status" value="5"/>
</dbReference>
<dbReference type="Pfam" id="PF13570">
    <property type="entry name" value="Beta-prop_ACSF4"/>
    <property type="match status" value="1"/>
</dbReference>
<dbReference type="PANTHER" id="PTHR44394">
    <property type="entry name" value="BETA-ALANINE-ACTIVATING ENZYME"/>
    <property type="match status" value="1"/>
</dbReference>
<reference evidence="4" key="1">
    <citation type="submission" date="2025-08" db="UniProtKB">
        <authorList>
            <consortium name="RefSeq"/>
        </authorList>
    </citation>
    <scope>IDENTIFICATION</scope>
</reference>
<dbReference type="KEGG" id="fas:105268556"/>
<evidence type="ECO:0000259" key="2">
    <source>
        <dbReference type="Pfam" id="PF13570"/>
    </source>
</evidence>
<dbReference type="InterPro" id="IPR011047">
    <property type="entry name" value="Quinoprotein_ADH-like_sf"/>
</dbReference>
<dbReference type="InterPro" id="IPR018391">
    <property type="entry name" value="PQQ_b-propeller_rpt"/>
</dbReference>
<dbReference type="PANTHER" id="PTHR44394:SF1">
    <property type="entry name" value="BETA-ALANINE-ACTIVATING ENZYME"/>
    <property type="match status" value="1"/>
</dbReference>
<dbReference type="InterPro" id="IPR042099">
    <property type="entry name" value="ANL_N_sf"/>
</dbReference>
<evidence type="ECO:0000313" key="4">
    <source>
        <dbReference type="RefSeq" id="XP_011306522.1"/>
    </source>
</evidence>
<dbReference type="InterPro" id="IPR015943">
    <property type="entry name" value="WD40/YVTN_repeat-like_dom_sf"/>
</dbReference>
<sequence length="1006" mass="113832">MDSPKMKKLKPNDSTDSVSRKILPDVINWESPQLIAIEYHVCGNHIEITYNTLYNVSKSIEKLVKNCCNSQFIGINSDIPPVCIPSLMIGTNLANCAFVCLQSSPSDSTLFNSELEIGYIFAKKLLDNTELIEELHIHDESLLFLKFKGYSLKNPVEKENVYTYAVTTSGSTGNPKVVRVTHASIIPNIADLKKILELSSEDKVAQLTPLTFDPSVIEIFIALSCSGTLFISSEDMKNDPQKLLETITTRSVTIMQSTPSLLMHRWSFSELRSKMFGEQSHLRILLLGGERFPSPQKLFDLKHPANKCRLFNIYGITEVSCWASINEILPQSDPSDLGQVLGETIFEIRDENDKVVTQGEGHLYVGSKSRICLLNNEILEELKYPVFRDTGDLVTCNNSGKIFLNGRKNRRVKRFGHRMDLQDLENRINELDFIGNSCALFIPVTQKLYIFFTLRYECNNENGSDNFEHNVLEHLKKLPSIYHPDKIFLIKSFTITTNGKICINSLRRICYTYEEKINISDSAKVFHAIWNNYGIGQDSGFIESGGTSVIALQIANEISEKTGNEYPELIGRMLRNETLESCTAYISQVKLNVPDRIIKSDETMKFQKTLNSLEDNEILHPKIQKSRNDNEWLWQKNKGRISFNNNEPLKNIHNWKSNGEIKTISIKQSYNLLKCVDASPTIFSYSGQIYASVGSHSGIICTTRLEQENSTEEKWNVVLPDRIEASILIANNFMGIVGCYDGFLYYINLKSGAIQWKVKTGDIIKCSAVFCSKKMKVFIGSYDHYIYCVSLEDGSTIWKAKLCDSSIVATPIVHERTNSVLLGTLDGTCVSLDQNKGNLLWMCHFKDPIFSAPVISCNKSIIFCDVSGVLAAFDIENGNQIWKMDIKGNVFAHLVIQKNRATATENLVLASRNQNLYIFRIESHTERPKLQKKIEFSSPIIATPWIDDNFLAVATIKGELIIINSVNNHILTKYQFENEVYSSPVVHENLITIGCRDNNLYILLCK</sequence>
<evidence type="ECO:0000259" key="1">
    <source>
        <dbReference type="Pfam" id="PF00501"/>
    </source>
</evidence>
<dbReference type="GeneID" id="105268556"/>
<dbReference type="SUPFAM" id="SSF50998">
    <property type="entry name" value="Quinoprotein alcohol dehydrogenase-like"/>
    <property type="match status" value="1"/>
</dbReference>
<dbReference type="Proteomes" id="UP000694866">
    <property type="component" value="Unplaced"/>
</dbReference>
<accession>A0A9R1U490</accession>
<dbReference type="Gene3D" id="3.40.50.12780">
    <property type="entry name" value="N-terminal domain of ligase-like"/>
    <property type="match status" value="1"/>
</dbReference>
<dbReference type="Pfam" id="PF00501">
    <property type="entry name" value="AMP-binding"/>
    <property type="match status" value="1"/>
</dbReference>
<dbReference type="Gene3D" id="3.30.300.30">
    <property type="match status" value="1"/>
</dbReference>
<dbReference type="Gene3D" id="2.130.10.10">
    <property type="entry name" value="YVTN repeat-like/Quinoprotein amine dehydrogenase"/>
    <property type="match status" value="1"/>
</dbReference>
<evidence type="ECO:0000313" key="3">
    <source>
        <dbReference type="Proteomes" id="UP000694866"/>
    </source>
</evidence>
<protein>
    <submittedName>
        <fullName evidence="4">Acyl-CoA synthetase family member 4</fullName>
    </submittedName>
</protein>
<dbReference type="CTD" id="132949"/>
<proteinExistence type="predicted"/>
<dbReference type="InterPro" id="IPR045851">
    <property type="entry name" value="AMP-bd_C_sf"/>
</dbReference>
<keyword evidence="3" id="KW-1185">Reference proteome</keyword>